<evidence type="ECO:0000313" key="2">
    <source>
        <dbReference type="Proteomes" id="UP000007875"/>
    </source>
</evidence>
<reference evidence="1" key="2">
    <citation type="submission" date="2025-08" db="UniProtKB">
        <authorList>
            <consortium name="Ensembl"/>
        </authorList>
    </citation>
    <scope>IDENTIFICATION</scope>
</reference>
<dbReference type="Ensembl" id="ENSCSAVT00000016746.1">
    <property type="protein sequence ID" value="ENSCSAVP00000016565.1"/>
    <property type="gene ID" value="ENSCSAVG00000009741.1"/>
</dbReference>
<sequence length="83" mass="10198">MLQKKRERSSEYNSYIRHLRGNEKKPFQSSLAVRSKDIVEFTRRMEKRKRDMLLEHNQQRKKESMKLYGEIKTDNIKVKELQK</sequence>
<keyword evidence="2" id="KW-1185">Reference proteome</keyword>
<dbReference type="Proteomes" id="UP000007875">
    <property type="component" value="Unassembled WGS sequence"/>
</dbReference>
<dbReference type="AlphaFoldDB" id="H2ZG49"/>
<protein>
    <submittedName>
        <fullName evidence="1">Uncharacterized protein</fullName>
    </submittedName>
</protein>
<name>H2ZG49_CIOSA</name>
<dbReference type="HOGENOM" id="CLU_2541905_0_0_1"/>
<organism evidence="1 2">
    <name type="scientific">Ciona savignyi</name>
    <name type="common">Pacific transparent sea squirt</name>
    <dbReference type="NCBI Taxonomy" id="51511"/>
    <lineage>
        <taxon>Eukaryota</taxon>
        <taxon>Metazoa</taxon>
        <taxon>Chordata</taxon>
        <taxon>Tunicata</taxon>
        <taxon>Ascidiacea</taxon>
        <taxon>Phlebobranchia</taxon>
        <taxon>Cionidae</taxon>
        <taxon>Ciona</taxon>
    </lineage>
</organism>
<evidence type="ECO:0000313" key="1">
    <source>
        <dbReference type="Ensembl" id="ENSCSAVP00000016565.1"/>
    </source>
</evidence>
<reference evidence="2" key="1">
    <citation type="submission" date="2003-08" db="EMBL/GenBank/DDBJ databases">
        <authorList>
            <person name="Birren B."/>
            <person name="Nusbaum C."/>
            <person name="Abebe A."/>
            <person name="Abouelleil A."/>
            <person name="Adekoya E."/>
            <person name="Ait-zahra M."/>
            <person name="Allen N."/>
            <person name="Allen T."/>
            <person name="An P."/>
            <person name="Anderson M."/>
            <person name="Anderson S."/>
            <person name="Arachchi H."/>
            <person name="Armbruster J."/>
            <person name="Bachantsang P."/>
            <person name="Baldwin J."/>
            <person name="Barry A."/>
            <person name="Bayul T."/>
            <person name="Blitshsteyn B."/>
            <person name="Bloom T."/>
            <person name="Blye J."/>
            <person name="Boguslavskiy L."/>
            <person name="Borowsky M."/>
            <person name="Boukhgalter B."/>
            <person name="Brunache A."/>
            <person name="Butler J."/>
            <person name="Calixte N."/>
            <person name="Calvo S."/>
            <person name="Camarata J."/>
            <person name="Campo K."/>
            <person name="Chang J."/>
            <person name="Cheshatsang Y."/>
            <person name="Citroen M."/>
            <person name="Collymore A."/>
            <person name="Considine T."/>
            <person name="Cook A."/>
            <person name="Cooke P."/>
            <person name="Corum B."/>
            <person name="Cuomo C."/>
            <person name="David R."/>
            <person name="Dawoe T."/>
            <person name="Degray S."/>
            <person name="Dodge S."/>
            <person name="Dooley K."/>
            <person name="Dorje P."/>
            <person name="Dorjee K."/>
            <person name="Dorris L."/>
            <person name="Duffey N."/>
            <person name="Dupes A."/>
            <person name="Elkins T."/>
            <person name="Engels R."/>
            <person name="Erickson J."/>
            <person name="Farina A."/>
            <person name="Faro S."/>
            <person name="Ferreira P."/>
            <person name="Fischer H."/>
            <person name="Fitzgerald M."/>
            <person name="Foley K."/>
            <person name="Gage D."/>
            <person name="Galagan J."/>
            <person name="Gearin G."/>
            <person name="Gnerre S."/>
            <person name="Gnirke A."/>
            <person name="Goyette A."/>
            <person name="Graham J."/>
            <person name="Grandbois E."/>
            <person name="Gyaltsen K."/>
            <person name="Hafez N."/>
            <person name="Hagopian D."/>
            <person name="Hagos B."/>
            <person name="Hall J."/>
            <person name="Hatcher B."/>
            <person name="Heller A."/>
            <person name="Higgins H."/>
            <person name="Honan T."/>
            <person name="Horn A."/>
            <person name="Houde N."/>
            <person name="Hughes L."/>
            <person name="Hulme W."/>
            <person name="Husby E."/>
            <person name="Iliev I."/>
            <person name="Jaffe D."/>
            <person name="Jones C."/>
            <person name="Kamal M."/>
            <person name="Kamat A."/>
            <person name="Kamvysselis M."/>
            <person name="Karlsson E."/>
            <person name="Kells C."/>
            <person name="Kieu A."/>
            <person name="Kisner P."/>
            <person name="Kodira C."/>
            <person name="Kulbokas E."/>
            <person name="Labutti K."/>
            <person name="Lama D."/>
            <person name="Landers T."/>
            <person name="Leger J."/>
            <person name="Levine S."/>
            <person name="Lewis D."/>
            <person name="Lewis T."/>
            <person name="Lindblad-toh K."/>
            <person name="Liu X."/>
            <person name="Lokyitsang T."/>
            <person name="Lokyitsang Y."/>
            <person name="Lucien O."/>
            <person name="Lui A."/>
            <person name="Ma L.J."/>
            <person name="Mabbitt R."/>
            <person name="Macdonald J."/>
            <person name="Maclean C."/>
            <person name="Major J."/>
            <person name="Manning J."/>
            <person name="Marabella R."/>
            <person name="Maru K."/>
            <person name="Matthews C."/>
            <person name="Mauceli E."/>
            <person name="Mccarthy M."/>
            <person name="Mcdonough S."/>
            <person name="Mcghee T."/>
            <person name="Meldrim J."/>
            <person name="Meneus L."/>
            <person name="Mesirov J."/>
            <person name="Mihalev A."/>
            <person name="Mihova T."/>
            <person name="Mikkelsen T."/>
            <person name="Mlenga V."/>
            <person name="Moru K."/>
            <person name="Mozes J."/>
            <person name="Mulrain L."/>
            <person name="Munson G."/>
            <person name="Naylor J."/>
            <person name="Newes C."/>
            <person name="Nguyen C."/>
            <person name="Nguyen N."/>
            <person name="Nguyen T."/>
            <person name="Nicol R."/>
            <person name="Nielsen C."/>
            <person name="Nizzari M."/>
            <person name="Norbu C."/>
            <person name="Norbu N."/>
            <person name="O'donnell P."/>
            <person name="Okoawo O."/>
            <person name="O'leary S."/>
            <person name="Omotosho B."/>
            <person name="O'neill K."/>
            <person name="Osman S."/>
            <person name="Parker S."/>
            <person name="Perrin D."/>
            <person name="Phunkhang P."/>
            <person name="Piqani B."/>
            <person name="Purcell S."/>
            <person name="Rachupka T."/>
            <person name="Ramasamy U."/>
            <person name="Rameau R."/>
            <person name="Ray V."/>
            <person name="Raymond C."/>
            <person name="Retta R."/>
            <person name="Richardson S."/>
            <person name="Rise C."/>
            <person name="Rodriguez J."/>
            <person name="Rogers J."/>
            <person name="Rogov P."/>
            <person name="Rutman M."/>
            <person name="Schupbach R."/>
            <person name="Seaman C."/>
            <person name="Settipalli S."/>
            <person name="Sharpe T."/>
            <person name="Sheridan J."/>
            <person name="Sherpa N."/>
            <person name="Shi J."/>
            <person name="Smirnov S."/>
            <person name="Smith C."/>
            <person name="Sougnez C."/>
            <person name="Spencer B."/>
            <person name="Stalker J."/>
            <person name="Stange-thomann N."/>
            <person name="Stavropoulos S."/>
            <person name="Stetson K."/>
            <person name="Stone C."/>
            <person name="Stone S."/>
            <person name="Stubbs M."/>
            <person name="Talamas J."/>
            <person name="Tchuinga P."/>
            <person name="Tenzing P."/>
            <person name="Tesfaye S."/>
            <person name="Theodore J."/>
            <person name="Thoulutsang Y."/>
            <person name="Topham K."/>
            <person name="Towey S."/>
            <person name="Tsamla T."/>
            <person name="Tsomo N."/>
            <person name="Vallee D."/>
            <person name="Vassiliev H."/>
            <person name="Venkataraman V."/>
            <person name="Vinson J."/>
            <person name="Vo A."/>
            <person name="Wade C."/>
            <person name="Wang S."/>
            <person name="Wangchuk T."/>
            <person name="Wangdi T."/>
            <person name="Whittaker C."/>
            <person name="Wilkinson J."/>
            <person name="Wu Y."/>
            <person name="Wyman D."/>
            <person name="Yadav S."/>
            <person name="Yang S."/>
            <person name="Yang X."/>
            <person name="Yeager S."/>
            <person name="Yee E."/>
            <person name="Young G."/>
            <person name="Zainoun J."/>
            <person name="Zembeck L."/>
            <person name="Zimmer A."/>
            <person name="Zody M."/>
            <person name="Lander E."/>
        </authorList>
    </citation>
    <scope>NUCLEOTIDE SEQUENCE [LARGE SCALE GENOMIC DNA]</scope>
</reference>
<proteinExistence type="predicted"/>
<accession>H2ZG49</accession>
<dbReference type="InParanoid" id="H2ZG49"/>
<reference evidence="1" key="3">
    <citation type="submission" date="2025-09" db="UniProtKB">
        <authorList>
            <consortium name="Ensembl"/>
        </authorList>
    </citation>
    <scope>IDENTIFICATION</scope>
</reference>